<feature type="compositionally biased region" description="Low complexity" evidence="1">
    <location>
        <begin position="1"/>
        <end position="32"/>
    </location>
</feature>
<feature type="compositionally biased region" description="Pro residues" evidence="1">
    <location>
        <begin position="33"/>
        <end position="51"/>
    </location>
</feature>
<feature type="region of interest" description="Disordered" evidence="1">
    <location>
        <begin position="1"/>
        <end position="61"/>
    </location>
</feature>
<gene>
    <name evidence="3" type="ORF">PC9H_011764</name>
</gene>
<dbReference type="EMBL" id="JACETU010000009">
    <property type="protein sequence ID" value="KAF7421243.1"/>
    <property type="molecule type" value="Genomic_DNA"/>
</dbReference>
<dbReference type="Proteomes" id="UP000623687">
    <property type="component" value="Unassembled WGS sequence"/>
</dbReference>
<accession>A0A8H7DNG3</accession>
<feature type="compositionally biased region" description="Low complexity" evidence="1">
    <location>
        <begin position="177"/>
        <end position="194"/>
    </location>
</feature>
<protein>
    <submittedName>
        <fullName evidence="3">Uncharacterized protein</fullName>
    </submittedName>
</protein>
<feature type="compositionally biased region" description="Polar residues" evidence="1">
    <location>
        <begin position="309"/>
        <end position="320"/>
    </location>
</feature>
<name>A0A8H7DNG3_PLEOS</name>
<evidence type="ECO:0000313" key="4">
    <source>
        <dbReference type="Proteomes" id="UP000623687"/>
    </source>
</evidence>
<feature type="region of interest" description="Disordered" evidence="1">
    <location>
        <begin position="223"/>
        <end position="273"/>
    </location>
</feature>
<keyword evidence="2" id="KW-1133">Transmembrane helix</keyword>
<dbReference type="GeneID" id="59381582"/>
<evidence type="ECO:0000256" key="1">
    <source>
        <dbReference type="SAM" id="MobiDB-lite"/>
    </source>
</evidence>
<dbReference type="VEuPathDB" id="FungiDB:PC9H_011764"/>
<comment type="caution">
    <text evidence="3">The sequence shown here is derived from an EMBL/GenBank/DDBJ whole genome shotgun (WGS) entry which is preliminary data.</text>
</comment>
<keyword evidence="4" id="KW-1185">Reference proteome</keyword>
<sequence>MSSGEPTPGSSSSSSPIATGTTTTTGSFSSSFSPPPASTFPPDPTPSPTFGPPNNNNNNPTPGIATSASLYLYTFLATLVLLLGVSSAIVVRSLVLRRRHRRMIEEAIRNGTWVPPAAASSRRVDLSKKPKMYEAWISHGNIQDNRAVEHPDWEGIMPFSVLYTLSNKPAAGTPQASTSINNNSTNNITPPTSNADARTGAPARSRLLSSRFSPLSLFRRPVAPAASPSGASPASPAGDATTNTAGVGNAAGNSGSSGSHGNEKQPVAQVDGRKSKVQVAVLIAMPNASHSSYYNTPSPQSIPPLPISGASSTGSTQAPPQTLDPLVSTPLAATPPPSSSLPNSSTHHDDEEEELPPIEVGVAQVSILGEDDDEEMIDRTSSEARGAKRSIGSVSDHHQDSGSRSSDGV</sequence>
<organism evidence="3 4">
    <name type="scientific">Pleurotus ostreatus</name>
    <name type="common">Oyster mushroom</name>
    <name type="synonym">White-rot fungus</name>
    <dbReference type="NCBI Taxonomy" id="5322"/>
    <lineage>
        <taxon>Eukaryota</taxon>
        <taxon>Fungi</taxon>
        <taxon>Dikarya</taxon>
        <taxon>Basidiomycota</taxon>
        <taxon>Agaricomycotina</taxon>
        <taxon>Agaricomycetes</taxon>
        <taxon>Agaricomycetidae</taxon>
        <taxon>Agaricales</taxon>
        <taxon>Pleurotineae</taxon>
        <taxon>Pleurotaceae</taxon>
        <taxon>Pleurotus</taxon>
    </lineage>
</organism>
<evidence type="ECO:0000256" key="2">
    <source>
        <dbReference type="SAM" id="Phobius"/>
    </source>
</evidence>
<feature type="region of interest" description="Disordered" evidence="1">
    <location>
        <begin position="290"/>
        <end position="409"/>
    </location>
</feature>
<feature type="compositionally biased region" description="Basic and acidic residues" evidence="1">
    <location>
        <begin position="377"/>
        <end position="386"/>
    </location>
</feature>
<feature type="compositionally biased region" description="Low complexity" evidence="1">
    <location>
        <begin position="52"/>
        <end position="61"/>
    </location>
</feature>
<dbReference type="RefSeq" id="XP_036627101.1">
    <property type="nucleotide sequence ID" value="XM_036781246.1"/>
</dbReference>
<keyword evidence="2" id="KW-0472">Membrane</keyword>
<feature type="transmembrane region" description="Helical" evidence="2">
    <location>
        <begin position="70"/>
        <end position="95"/>
    </location>
</feature>
<dbReference type="OrthoDB" id="2683906at2759"/>
<reference evidence="3" key="1">
    <citation type="submission" date="2019-07" db="EMBL/GenBank/DDBJ databases">
        <authorList>
            <person name="Palmer J.M."/>
        </authorList>
    </citation>
    <scope>NUCLEOTIDE SEQUENCE</scope>
    <source>
        <strain evidence="3">PC9</strain>
    </source>
</reference>
<feature type="compositionally biased region" description="Low complexity" evidence="1">
    <location>
        <begin position="223"/>
        <end position="260"/>
    </location>
</feature>
<feature type="region of interest" description="Disordered" evidence="1">
    <location>
        <begin position="170"/>
        <end position="203"/>
    </location>
</feature>
<proteinExistence type="predicted"/>
<evidence type="ECO:0000313" key="3">
    <source>
        <dbReference type="EMBL" id="KAF7421243.1"/>
    </source>
</evidence>
<dbReference type="AlphaFoldDB" id="A0A8H7DNG3"/>
<keyword evidence="2" id="KW-0812">Transmembrane</keyword>